<comment type="caution">
    <text evidence="2">The sequence shown here is derived from an EMBL/GenBank/DDBJ whole genome shotgun (WGS) entry which is preliminary data.</text>
</comment>
<dbReference type="InterPro" id="IPR007475">
    <property type="entry name" value="UbiK"/>
</dbReference>
<evidence type="ECO:0000256" key="1">
    <source>
        <dbReference type="SAM" id="Coils"/>
    </source>
</evidence>
<accession>A0ABV7VWD3</accession>
<dbReference type="Proteomes" id="UP001595722">
    <property type="component" value="Unassembled WGS sequence"/>
</dbReference>
<name>A0ABV7VWD3_9GAMM</name>
<dbReference type="PANTHER" id="PTHR38040:SF1">
    <property type="entry name" value="UBIQUINONE BIOSYNTHESIS ACCESSORY FACTOR UBIK"/>
    <property type="match status" value="1"/>
</dbReference>
<dbReference type="PANTHER" id="PTHR38040">
    <property type="entry name" value="UBIQUINONE BIOSYNTHESIS ACCESSORY FACTOR UBIK"/>
    <property type="match status" value="1"/>
</dbReference>
<keyword evidence="1" id="KW-0175">Coiled coil</keyword>
<organism evidence="2 3">
    <name type="scientific">Bacterioplanoides pacificum</name>
    <dbReference type="NCBI Taxonomy" id="1171596"/>
    <lineage>
        <taxon>Bacteria</taxon>
        <taxon>Pseudomonadati</taxon>
        <taxon>Pseudomonadota</taxon>
        <taxon>Gammaproteobacteria</taxon>
        <taxon>Oceanospirillales</taxon>
        <taxon>Oceanospirillaceae</taxon>
        <taxon>Bacterioplanoides</taxon>
    </lineage>
</organism>
<dbReference type="EMBL" id="JBHRYB010000025">
    <property type="protein sequence ID" value="MFC3681834.1"/>
    <property type="molecule type" value="Genomic_DNA"/>
</dbReference>
<feature type="coiled-coil region" evidence="1">
    <location>
        <begin position="46"/>
        <end position="76"/>
    </location>
</feature>
<sequence>MNAEHIKSRVESLLQQSPFAALSSDIRLALQGQLQALLTSANLVTREEFEVQLEVLRRTQAQLAELEQRLEKLEQE</sequence>
<reference evidence="3" key="1">
    <citation type="journal article" date="2019" name="Int. J. Syst. Evol. Microbiol.">
        <title>The Global Catalogue of Microorganisms (GCM) 10K type strain sequencing project: providing services to taxonomists for standard genome sequencing and annotation.</title>
        <authorList>
            <consortium name="The Broad Institute Genomics Platform"/>
            <consortium name="The Broad Institute Genome Sequencing Center for Infectious Disease"/>
            <person name="Wu L."/>
            <person name="Ma J."/>
        </authorList>
    </citation>
    <scope>NUCLEOTIDE SEQUENCE [LARGE SCALE GENOMIC DNA]</scope>
    <source>
        <strain evidence="3">KCTC 42424</strain>
    </source>
</reference>
<dbReference type="Pfam" id="PF04380">
    <property type="entry name" value="BMFP"/>
    <property type="match status" value="1"/>
</dbReference>
<evidence type="ECO:0000313" key="2">
    <source>
        <dbReference type="EMBL" id="MFC3681834.1"/>
    </source>
</evidence>
<evidence type="ECO:0000313" key="3">
    <source>
        <dbReference type="Proteomes" id="UP001595722"/>
    </source>
</evidence>
<dbReference type="RefSeq" id="WP_376868467.1">
    <property type="nucleotide sequence ID" value="NZ_JBHRYB010000025.1"/>
</dbReference>
<protein>
    <submittedName>
        <fullName evidence="2">Accessory factor UbiK family protein</fullName>
    </submittedName>
</protein>
<keyword evidence="3" id="KW-1185">Reference proteome</keyword>
<gene>
    <name evidence="2" type="ORF">ACFOMG_17160</name>
</gene>
<proteinExistence type="predicted"/>